<dbReference type="GO" id="GO:0015075">
    <property type="term" value="F:monoatomic ion transmembrane transporter activity"/>
    <property type="evidence" value="ECO:0007669"/>
    <property type="project" value="UniProtKB-ARBA"/>
</dbReference>
<evidence type="ECO:0000256" key="3">
    <source>
        <dbReference type="ARBA" id="ARBA00022448"/>
    </source>
</evidence>
<dbReference type="OMA" id="IIVMGAY"/>
<gene>
    <name evidence="15" type="ORF">LOTGIDRAFT_108194</name>
</gene>
<feature type="transmembrane region" description="Helical" evidence="14">
    <location>
        <begin position="447"/>
        <end position="467"/>
    </location>
</feature>
<keyword evidence="16" id="KW-1185">Reference proteome</keyword>
<feature type="transmembrane region" description="Helical" evidence="14">
    <location>
        <begin position="195"/>
        <end position="219"/>
    </location>
</feature>
<comment type="similarity">
    <text evidence="2 13">Belongs to the sodium:solute symporter (SSF) (TC 2.A.21) family.</text>
</comment>
<evidence type="ECO:0000256" key="7">
    <source>
        <dbReference type="ARBA" id="ARBA00023053"/>
    </source>
</evidence>
<feature type="transmembrane region" description="Helical" evidence="14">
    <location>
        <begin position="244"/>
        <end position="263"/>
    </location>
</feature>
<dbReference type="HOGENOM" id="CLU_018808_11_1_1"/>
<dbReference type="NCBIfam" id="TIGR00813">
    <property type="entry name" value="sss"/>
    <property type="match status" value="1"/>
</dbReference>
<keyword evidence="8" id="KW-0406">Ion transport</keyword>
<dbReference type="CDD" id="cd11492">
    <property type="entry name" value="SLC5sbd_NIS-SMVT"/>
    <property type="match status" value="1"/>
</dbReference>
<evidence type="ECO:0000256" key="10">
    <source>
        <dbReference type="ARBA" id="ARBA00023180"/>
    </source>
</evidence>
<dbReference type="InterPro" id="IPR001734">
    <property type="entry name" value="Na/solute_symporter"/>
</dbReference>
<evidence type="ECO:0000256" key="4">
    <source>
        <dbReference type="ARBA" id="ARBA00022475"/>
    </source>
</evidence>
<organism evidence="15 16">
    <name type="scientific">Lottia gigantea</name>
    <name type="common">Giant owl limpet</name>
    <dbReference type="NCBI Taxonomy" id="225164"/>
    <lineage>
        <taxon>Eukaryota</taxon>
        <taxon>Metazoa</taxon>
        <taxon>Spiralia</taxon>
        <taxon>Lophotrochozoa</taxon>
        <taxon>Mollusca</taxon>
        <taxon>Gastropoda</taxon>
        <taxon>Patellogastropoda</taxon>
        <taxon>Lottioidea</taxon>
        <taxon>Lottiidae</taxon>
        <taxon>Lottia</taxon>
    </lineage>
</organism>
<dbReference type="GO" id="GO:0015293">
    <property type="term" value="F:symporter activity"/>
    <property type="evidence" value="ECO:0007669"/>
    <property type="project" value="TreeGrafter"/>
</dbReference>
<feature type="transmembrane region" description="Helical" evidence="14">
    <location>
        <begin position="133"/>
        <end position="152"/>
    </location>
</feature>
<reference evidence="15 16" key="1">
    <citation type="journal article" date="2013" name="Nature">
        <title>Insights into bilaterian evolution from three spiralian genomes.</title>
        <authorList>
            <person name="Simakov O."/>
            <person name="Marletaz F."/>
            <person name="Cho S.J."/>
            <person name="Edsinger-Gonzales E."/>
            <person name="Havlak P."/>
            <person name="Hellsten U."/>
            <person name="Kuo D.H."/>
            <person name="Larsson T."/>
            <person name="Lv J."/>
            <person name="Arendt D."/>
            <person name="Savage R."/>
            <person name="Osoegawa K."/>
            <person name="de Jong P."/>
            <person name="Grimwood J."/>
            <person name="Chapman J.A."/>
            <person name="Shapiro H."/>
            <person name="Aerts A."/>
            <person name="Otillar R.P."/>
            <person name="Terry A.Y."/>
            <person name="Boore J.L."/>
            <person name="Grigoriev I.V."/>
            <person name="Lindberg D.R."/>
            <person name="Seaver E.C."/>
            <person name="Weisblat D.A."/>
            <person name="Putnam N.H."/>
            <person name="Rokhsar D.S."/>
        </authorList>
    </citation>
    <scope>NUCLEOTIDE SEQUENCE [LARGE SCALE GENOMIC DNA]</scope>
</reference>
<evidence type="ECO:0000256" key="5">
    <source>
        <dbReference type="ARBA" id="ARBA00022692"/>
    </source>
</evidence>
<evidence type="ECO:0000256" key="13">
    <source>
        <dbReference type="RuleBase" id="RU362091"/>
    </source>
</evidence>
<evidence type="ECO:0000256" key="8">
    <source>
        <dbReference type="ARBA" id="ARBA00023065"/>
    </source>
</evidence>
<evidence type="ECO:0000256" key="11">
    <source>
        <dbReference type="ARBA" id="ARBA00023201"/>
    </source>
</evidence>
<dbReference type="PROSITE" id="PS00456">
    <property type="entry name" value="NA_SOLUT_SYMP_1"/>
    <property type="match status" value="1"/>
</dbReference>
<dbReference type="KEGG" id="lgi:LOTGIDRAFT_108194"/>
<dbReference type="OrthoDB" id="6132759at2759"/>
<dbReference type="PANTHER" id="PTHR42985:SF45">
    <property type="entry name" value="SODIUM_IODIDE COTRANSPORTER-LIKE"/>
    <property type="match status" value="1"/>
</dbReference>
<evidence type="ECO:0000256" key="12">
    <source>
        <dbReference type="ARBA" id="ARBA00036099"/>
    </source>
</evidence>
<keyword evidence="3" id="KW-0813">Transport</keyword>
<feature type="transmembrane region" description="Helical" evidence="14">
    <location>
        <begin position="388"/>
        <end position="408"/>
    </location>
</feature>
<dbReference type="Gene3D" id="1.20.1730.10">
    <property type="entry name" value="Sodium/glucose cotransporter"/>
    <property type="match status" value="1"/>
</dbReference>
<feature type="transmembrane region" description="Helical" evidence="14">
    <location>
        <begin position="414"/>
        <end position="435"/>
    </location>
</feature>
<dbReference type="CTD" id="20230315"/>
<keyword evidence="11" id="KW-0739">Sodium transport</keyword>
<feature type="transmembrane region" description="Helical" evidence="14">
    <location>
        <begin position="508"/>
        <end position="529"/>
    </location>
</feature>
<evidence type="ECO:0000256" key="6">
    <source>
        <dbReference type="ARBA" id="ARBA00022989"/>
    </source>
</evidence>
<feature type="transmembrane region" description="Helical" evidence="14">
    <location>
        <begin position="164"/>
        <end position="183"/>
    </location>
</feature>
<comment type="catalytic activity">
    <reaction evidence="12">
        <text>iodide(out) + 2 Na(+)(out) = iodide(in) + 2 Na(+)(in)</text>
        <dbReference type="Rhea" id="RHEA:71207"/>
        <dbReference type="ChEBI" id="CHEBI:16382"/>
        <dbReference type="ChEBI" id="CHEBI:29101"/>
    </reaction>
</comment>
<feature type="transmembrane region" description="Helical" evidence="14">
    <location>
        <begin position="20"/>
        <end position="38"/>
    </location>
</feature>
<feature type="transmembrane region" description="Helical" evidence="14">
    <location>
        <begin position="59"/>
        <end position="82"/>
    </location>
</feature>
<dbReference type="InterPro" id="IPR051163">
    <property type="entry name" value="Sodium:Solute_Symporter_SSF"/>
</dbReference>
<feature type="transmembrane region" description="Helical" evidence="14">
    <location>
        <begin position="88"/>
        <end position="112"/>
    </location>
</feature>
<dbReference type="PANTHER" id="PTHR42985">
    <property type="entry name" value="SODIUM-COUPLED MONOCARBOXYLATE TRANSPORTER"/>
    <property type="match status" value="1"/>
</dbReference>
<evidence type="ECO:0000313" key="15">
    <source>
        <dbReference type="EMBL" id="ESO84103.1"/>
    </source>
</evidence>
<keyword evidence="4" id="KW-1003">Cell membrane</keyword>
<comment type="subcellular location">
    <subcellularLocation>
        <location evidence="1">Cell membrane</location>
        <topology evidence="1">Multi-pass membrane protein</topology>
    </subcellularLocation>
</comment>
<evidence type="ECO:0000256" key="2">
    <source>
        <dbReference type="ARBA" id="ARBA00006434"/>
    </source>
</evidence>
<dbReference type="PROSITE" id="PS50283">
    <property type="entry name" value="NA_SOLUT_SYMP_3"/>
    <property type="match status" value="1"/>
</dbReference>
<keyword evidence="7" id="KW-0915">Sodium</keyword>
<dbReference type="InterPro" id="IPR038377">
    <property type="entry name" value="Na/Glc_symporter_sf"/>
</dbReference>
<protein>
    <recommendedName>
        <fullName evidence="17">Sodium-coupled monocarboxylate transporter 1</fullName>
    </recommendedName>
</protein>
<evidence type="ECO:0000313" key="16">
    <source>
        <dbReference type="Proteomes" id="UP000030746"/>
    </source>
</evidence>
<name>V3Z0S5_LOTGI</name>
<dbReference type="EMBL" id="KB203566">
    <property type="protein sequence ID" value="ESO84103.1"/>
    <property type="molecule type" value="Genomic_DNA"/>
</dbReference>
<proteinExistence type="inferred from homology"/>
<dbReference type="Pfam" id="PF00474">
    <property type="entry name" value="SSF"/>
    <property type="match status" value="1"/>
</dbReference>
<dbReference type="GO" id="GO:0005886">
    <property type="term" value="C:plasma membrane"/>
    <property type="evidence" value="ECO:0007669"/>
    <property type="project" value="UniProtKB-SubCell"/>
</dbReference>
<evidence type="ECO:0000256" key="14">
    <source>
        <dbReference type="SAM" id="Phobius"/>
    </source>
</evidence>
<keyword evidence="5 14" id="KW-0812">Transmembrane</keyword>
<evidence type="ECO:0000256" key="9">
    <source>
        <dbReference type="ARBA" id="ARBA00023136"/>
    </source>
</evidence>
<dbReference type="RefSeq" id="XP_009065230.1">
    <property type="nucleotide sequence ID" value="XM_009066982.1"/>
</dbReference>
<feature type="transmembrane region" description="Helical" evidence="14">
    <location>
        <begin position="284"/>
        <end position="309"/>
    </location>
</feature>
<dbReference type="GO" id="GO:0006814">
    <property type="term" value="P:sodium ion transport"/>
    <property type="evidence" value="ECO:0007669"/>
    <property type="project" value="UniProtKB-KW"/>
</dbReference>
<evidence type="ECO:0000256" key="1">
    <source>
        <dbReference type="ARBA" id="ARBA00004651"/>
    </source>
</evidence>
<dbReference type="GeneID" id="20230315"/>
<feature type="transmembrane region" description="Helical" evidence="14">
    <location>
        <begin position="345"/>
        <end position="368"/>
    </location>
</feature>
<dbReference type="GO" id="GO:0098660">
    <property type="term" value="P:inorganic ion transmembrane transport"/>
    <property type="evidence" value="ECO:0007669"/>
    <property type="project" value="UniProtKB-ARBA"/>
</dbReference>
<evidence type="ECO:0008006" key="17">
    <source>
        <dbReference type="Google" id="ProtNLM"/>
    </source>
</evidence>
<accession>V3Z0S5</accession>
<dbReference type="Proteomes" id="UP000030746">
    <property type="component" value="Unassembled WGS sequence"/>
</dbReference>
<dbReference type="InterPro" id="IPR018212">
    <property type="entry name" value="Na/solute_symporter_CS"/>
</dbReference>
<dbReference type="AlphaFoldDB" id="V3Z0S5"/>
<keyword evidence="9 14" id="KW-0472">Membrane</keyword>
<keyword evidence="6 14" id="KW-1133">Transmembrane helix</keyword>
<keyword evidence="10" id="KW-0325">Glycoprotein</keyword>
<sequence length="551" mass="60729">MKDYSIFTGEKRTFGMVDYVLLGISVLVSMCIGLYFAVKDRKAKNAAGYLMGNRNLPMIPVAMSLMVTQLSAIGILGVPAEIYNYNTVYWWICGGYIIGMIASTFLFMPVFYRLKILSIYEYLEMRFSKSVRVMASLSFILSSLIYCGIVLYAPSIALTTVTGVNLWGLVLTIITVATLYTALGGMKAVIWTDTFQAVTIIAGLLAILIQGATVSGGFAEAWRKAEDRGRVLYYDFNPDPTTRHTVWCLVIGGGIYWTCMFGLHQAQIQRVTACKSLVVAKRSLIIAYLAFIAIVCLQCMIGIVMFAFYSDCYPVDFMNLVSKSDQILPLFVMDILGKIKGVPGLFISCLVSGSLSSLSSSMNAVPAIIYQDFIKPVYPNLSEKRSVILAKVIVLVYGVCCFAFAYLVSQLGSVLQVTYTLLIVTIAPMYGFFYVGMLFPWVNNKGAIVGCFVSFASISWVAIGSYINKVKSPTSSMSTAGCNWNLTEFNMTSTVAAVNTSDLYNLSYMWYGPFTIVIQITVSLLVSFCTGQYRVPGQPLNRVSDDAKCYL</sequence>